<evidence type="ECO:0000313" key="2">
    <source>
        <dbReference type="EMBL" id="CAE1269580.1"/>
    </source>
</evidence>
<evidence type="ECO:0000313" key="3">
    <source>
        <dbReference type="Proteomes" id="UP000597762"/>
    </source>
</evidence>
<proteinExistence type="predicted"/>
<comment type="caution">
    <text evidence="2">The sequence shown here is derived from an EMBL/GenBank/DDBJ whole genome shotgun (WGS) entry which is preliminary data.</text>
</comment>
<gene>
    <name evidence="2" type="ORF">SPHA_36649</name>
</gene>
<reference evidence="2" key="1">
    <citation type="submission" date="2021-01" db="EMBL/GenBank/DDBJ databases">
        <authorList>
            <person name="Li R."/>
            <person name="Bekaert M."/>
        </authorList>
    </citation>
    <scope>NUCLEOTIDE SEQUENCE</scope>
    <source>
        <strain evidence="2">Farmed</strain>
    </source>
</reference>
<feature type="region of interest" description="Disordered" evidence="1">
    <location>
        <begin position="226"/>
        <end position="272"/>
    </location>
</feature>
<protein>
    <submittedName>
        <fullName evidence="2">Uncharacterized protein</fullName>
    </submittedName>
</protein>
<feature type="region of interest" description="Disordered" evidence="1">
    <location>
        <begin position="1"/>
        <end position="37"/>
    </location>
</feature>
<keyword evidence="3" id="KW-1185">Reference proteome</keyword>
<feature type="compositionally biased region" description="Basic and acidic residues" evidence="1">
    <location>
        <begin position="27"/>
        <end position="37"/>
    </location>
</feature>
<sequence>MKDAIEEESHEEHLADGSKVKHKLMRVRSESMDKKTTERMVEVIEKLKAPKEHVTVEESEDVLPDGTVHRVRKVIKHSVSHIERQHRHEGLVEKVFDGDVKIPGSESQETLETFEKPPYPETVVEHVDEVLPTGEVQKRKVIKNRMIHRIKTRHQSFDADKGPLNEEYEIDEVIPGTESTWYTDSANVSSESESDVEEQQEKVDLGRVEEVTDDGSVITKEIVETRTTTTRTVHSRSGSVDRETTESVVTEEFITPSPSPRSASPLDPKMEQ</sequence>
<dbReference type="Proteomes" id="UP000597762">
    <property type="component" value="Unassembled WGS sequence"/>
</dbReference>
<feature type="region of interest" description="Disordered" evidence="1">
    <location>
        <begin position="182"/>
        <end position="206"/>
    </location>
</feature>
<dbReference type="EMBL" id="CAHIKZ030001612">
    <property type="protein sequence ID" value="CAE1269580.1"/>
    <property type="molecule type" value="Genomic_DNA"/>
</dbReference>
<organism evidence="2 3">
    <name type="scientific">Acanthosepion pharaonis</name>
    <name type="common">Pharaoh cuttlefish</name>
    <name type="synonym">Sepia pharaonis</name>
    <dbReference type="NCBI Taxonomy" id="158019"/>
    <lineage>
        <taxon>Eukaryota</taxon>
        <taxon>Metazoa</taxon>
        <taxon>Spiralia</taxon>
        <taxon>Lophotrochozoa</taxon>
        <taxon>Mollusca</taxon>
        <taxon>Cephalopoda</taxon>
        <taxon>Coleoidea</taxon>
        <taxon>Decapodiformes</taxon>
        <taxon>Sepiida</taxon>
        <taxon>Sepiina</taxon>
        <taxon>Sepiidae</taxon>
        <taxon>Acanthosepion</taxon>
    </lineage>
</organism>
<evidence type="ECO:0000256" key="1">
    <source>
        <dbReference type="SAM" id="MobiDB-lite"/>
    </source>
</evidence>
<feature type="compositionally biased region" description="Basic and acidic residues" evidence="1">
    <location>
        <begin position="10"/>
        <end position="19"/>
    </location>
</feature>
<name>A0A812CGJ1_ACAPH</name>
<dbReference type="AlphaFoldDB" id="A0A812CGJ1"/>
<dbReference type="OrthoDB" id="6163161at2759"/>
<accession>A0A812CGJ1</accession>